<dbReference type="AlphaFoldDB" id="A0A930HLK3"/>
<organism evidence="1 2">
    <name type="scientific">Prevotella aurantiaca</name>
    <dbReference type="NCBI Taxonomy" id="596085"/>
    <lineage>
        <taxon>Bacteria</taxon>
        <taxon>Pseudomonadati</taxon>
        <taxon>Bacteroidota</taxon>
        <taxon>Bacteroidia</taxon>
        <taxon>Bacteroidales</taxon>
        <taxon>Prevotellaceae</taxon>
        <taxon>Prevotella</taxon>
    </lineage>
</organism>
<evidence type="ECO:0000313" key="2">
    <source>
        <dbReference type="Proteomes" id="UP000771736"/>
    </source>
</evidence>
<accession>A0A930HLK3</accession>
<dbReference type="EMBL" id="JABZSJ010000015">
    <property type="protein sequence ID" value="MBF1384059.1"/>
    <property type="molecule type" value="Genomic_DNA"/>
</dbReference>
<dbReference type="RefSeq" id="WP_025000935.1">
    <property type="nucleotide sequence ID" value="NZ_CAUOTG010000009.1"/>
</dbReference>
<dbReference type="Proteomes" id="UP000771736">
    <property type="component" value="Unassembled WGS sequence"/>
</dbReference>
<sequence>MNKIANISSDVSCSGIGRIGGNIPICFLKDTEDLKHYKYFLTIENPNAKNEYLSIFVPESYDTMIDNNIYPNCSMKVFEHSFSEESNNDSYTLEGLRKSSIVGFEQVEDDEFGFITCAKSPQLIQDEDYYFEKLKEEGFDFLLQIDEDYYPDGVITGNYILGYGAMYLYKHRITNDIIVGFWQYT</sequence>
<comment type="caution">
    <text evidence="1">The sequence shown here is derived from an EMBL/GenBank/DDBJ whole genome shotgun (WGS) entry which is preliminary data.</text>
</comment>
<evidence type="ECO:0000313" key="1">
    <source>
        <dbReference type="EMBL" id="MBF1384059.1"/>
    </source>
</evidence>
<protein>
    <submittedName>
        <fullName evidence="1">Uncharacterized protein</fullName>
    </submittedName>
</protein>
<gene>
    <name evidence="1" type="ORF">HXN26_04270</name>
</gene>
<proteinExistence type="predicted"/>
<name>A0A930HLK3_9BACT</name>
<reference evidence="1" key="1">
    <citation type="submission" date="2020-04" db="EMBL/GenBank/DDBJ databases">
        <title>Deep metagenomics examines the oral microbiome during advanced dental caries in children, revealing novel taxa and co-occurrences with host molecules.</title>
        <authorList>
            <person name="Baker J.L."/>
            <person name="Morton J.T."/>
            <person name="Dinis M."/>
            <person name="Alvarez R."/>
            <person name="Tran N.C."/>
            <person name="Knight R."/>
            <person name="Edlund A."/>
        </authorList>
    </citation>
    <scope>NUCLEOTIDE SEQUENCE</scope>
    <source>
        <strain evidence="1">JCVI_44_bin.5</strain>
    </source>
</reference>